<feature type="domain" description="Cyclin-like" evidence="6">
    <location>
        <begin position="347"/>
        <end position="431"/>
    </location>
</feature>
<dbReference type="InterPro" id="IPR036915">
    <property type="entry name" value="Cyclin-like_sf"/>
</dbReference>
<feature type="compositionally biased region" description="Basic and acidic residues" evidence="5">
    <location>
        <begin position="278"/>
        <end position="290"/>
    </location>
</feature>
<evidence type="ECO:0000256" key="3">
    <source>
        <dbReference type="ARBA" id="ARBA00023306"/>
    </source>
</evidence>
<dbReference type="AlphaFoldDB" id="A0A317XPD6"/>
<feature type="domain" description="Cyclin C-terminal" evidence="7">
    <location>
        <begin position="440"/>
        <end position="554"/>
    </location>
</feature>
<dbReference type="PROSITE" id="PS00292">
    <property type="entry name" value="CYCLINS"/>
    <property type="match status" value="1"/>
</dbReference>
<evidence type="ECO:0000313" key="9">
    <source>
        <dbReference type="Proteomes" id="UP000246740"/>
    </source>
</evidence>
<keyword evidence="1" id="KW-0132">Cell division</keyword>
<feature type="region of interest" description="Disordered" evidence="5">
    <location>
        <begin position="162"/>
        <end position="294"/>
    </location>
</feature>
<dbReference type="Proteomes" id="UP000246740">
    <property type="component" value="Unassembled WGS sequence"/>
</dbReference>
<dbReference type="SMART" id="SM00385">
    <property type="entry name" value="CYCLIN"/>
    <property type="match status" value="2"/>
</dbReference>
<feature type="domain" description="Cyclin-like" evidence="6">
    <location>
        <begin position="444"/>
        <end position="525"/>
    </location>
</feature>
<dbReference type="EMBL" id="KZ819194">
    <property type="protein sequence ID" value="PWY99729.1"/>
    <property type="molecule type" value="Genomic_DNA"/>
</dbReference>
<dbReference type="GO" id="GO:0051301">
    <property type="term" value="P:cell division"/>
    <property type="evidence" value="ECO:0007669"/>
    <property type="project" value="UniProtKB-KW"/>
</dbReference>
<evidence type="ECO:0000259" key="6">
    <source>
        <dbReference type="SMART" id="SM00385"/>
    </source>
</evidence>
<feature type="compositionally biased region" description="Low complexity" evidence="5">
    <location>
        <begin position="238"/>
        <end position="255"/>
    </location>
</feature>
<dbReference type="Pfam" id="PF00134">
    <property type="entry name" value="Cyclin_N"/>
    <property type="match status" value="1"/>
</dbReference>
<dbReference type="InterPro" id="IPR006671">
    <property type="entry name" value="Cyclin_N"/>
</dbReference>
<dbReference type="PANTHER" id="PTHR10177">
    <property type="entry name" value="CYCLINS"/>
    <property type="match status" value="1"/>
</dbReference>
<proteinExistence type="inferred from homology"/>
<dbReference type="STRING" id="1882483.A0A317XPD6"/>
<dbReference type="CDD" id="cd20568">
    <property type="entry name" value="CYCLIN_CLBs_yeast_rpt1"/>
    <property type="match status" value="1"/>
</dbReference>
<dbReference type="SMART" id="SM01332">
    <property type="entry name" value="Cyclin_C"/>
    <property type="match status" value="1"/>
</dbReference>
<feature type="region of interest" description="Disordered" evidence="5">
    <location>
        <begin position="1"/>
        <end position="35"/>
    </location>
</feature>
<keyword evidence="3" id="KW-0131">Cell cycle</keyword>
<name>A0A317XPD6_9BASI</name>
<feature type="region of interest" description="Disordered" evidence="5">
    <location>
        <begin position="589"/>
        <end position="611"/>
    </location>
</feature>
<evidence type="ECO:0000256" key="1">
    <source>
        <dbReference type="ARBA" id="ARBA00022618"/>
    </source>
</evidence>
<dbReference type="InterPro" id="IPR004367">
    <property type="entry name" value="Cyclin_C-dom"/>
</dbReference>
<dbReference type="OrthoDB" id="5590282at2759"/>
<reference evidence="8 9" key="1">
    <citation type="journal article" date="2018" name="Mol. Biol. Evol.">
        <title>Broad Genomic Sampling Reveals a Smut Pathogenic Ancestry of the Fungal Clade Ustilaginomycotina.</title>
        <authorList>
            <person name="Kijpornyongpan T."/>
            <person name="Mondo S.J."/>
            <person name="Barry K."/>
            <person name="Sandor L."/>
            <person name="Lee J."/>
            <person name="Lipzen A."/>
            <person name="Pangilinan J."/>
            <person name="LaButti K."/>
            <person name="Hainaut M."/>
            <person name="Henrissat B."/>
            <person name="Grigoriev I.V."/>
            <person name="Spatafora J.W."/>
            <person name="Aime M.C."/>
        </authorList>
    </citation>
    <scope>NUCLEOTIDE SEQUENCE [LARGE SCALE GENOMIC DNA]</scope>
    <source>
        <strain evidence="8 9">MCA 3645</strain>
    </source>
</reference>
<dbReference type="Pfam" id="PF02984">
    <property type="entry name" value="Cyclin_C"/>
    <property type="match status" value="1"/>
</dbReference>
<keyword evidence="9" id="KW-1185">Reference proteome</keyword>
<gene>
    <name evidence="8" type="ORF">BCV70DRAFT_206724</name>
</gene>
<organism evidence="8 9">
    <name type="scientific">Testicularia cyperi</name>
    <dbReference type="NCBI Taxonomy" id="1882483"/>
    <lineage>
        <taxon>Eukaryota</taxon>
        <taxon>Fungi</taxon>
        <taxon>Dikarya</taxon>
        <taxon>Basidiomycota</taxon>
        <taxon>Ustilaginomycotina</taxon>
        <taxon>Ustilaginomycetes</taxon>
        <taxon>Ustilaginales</taxon>
        <taxon>Anthracoideaceae</taxon>
        <taxon>Testicularia</taxon>
    </lineage>
</organism>
<feature type="compositionally biased region" description="Basic and acidic residues" evidence="5">
    <location>
        <begin position="259"/>
        <end position="271"/>
    </location>
</feature>
<comment type="similarity">
    <text evidence="4">Belongs to the cyclin family.</text>
</comment>
<protein>
    <submittedName>
        <fullName evidence="8">Uncharacterized protein</fullName>
    </submittedName>
</protein>
<feature type="compositionally biased region" description="Polar residues" evidence="5">
    <location>
        <begin position="14"/>
        <end position="27"/>
    </location>
</feature>
<dbReference type="FunFam" id="1.10.472.10:FF:000001">
    <property type="entry name" value="G2/mitotic-specific cyclin"/>
    <property type="match status" value="1"/>
</dbReference>
<evidence type="ECO:0000256" key="5">
    <source>
        <dbReference type="SAM" id="MobiDB-lite"/>
    </source>
</evidence>
<dbReference type="InterPro" id="IPR048258">
    <property type="entry name" value="Cyclins_cyclin-box"/>
</dbReference>
<evidence type="ECO:0000256" key="2">
    <source>
        <dbReference type="ARBA" id="ARBA00023127"/>
    </source>
</evidence>
<dbReference type="InParanoid" id="A0A317XPD6"/>
<dbReference type="Gene3D" id="1.10.472.10">
    <property type="entry name" value="Cyclin-like"/>
    <property type="match status" value="2"/>
</dbReference>
<dbReference type="SUPFAM" id="SSF47954">
    <property type="entry name" value="Cyclin-like"/>
    <property type="match status" value="2"/>
</dbReference>
<evidence type="ECO:0000313" key="8">
    <source>
        <dbReference type="EMBL" id="PWY99729.1"/>
    </source>
</evidence>
<dbReference type="InterPro" id="IPR013763">
    <property type="entry name" value="Cyclin-like_dom"/>
</dbReference>
<evidence type="ECO:0000259" key="7">
    <source>
        <dbReference type="SMART" id="SM01332"/>
    </source>
</evidence>
<feature type="compositionally biased region" description="Polar residues" evidence="5">
    <location>
        <begin position="212"/>
        <end position="232"/>
    </location>
</feature>
<dbReference type="FunCoup" id="A0A317XPD6">
    <property type="interactions" value="568"/>
</dbReference>
<evidence type="ECO:0000256" key="4">
    <source>
        <dbReference type="RuleBase" id="RU000383"/>
    </source>
</evidence>
<keyword evidence="2 4" id="KW-0195">Cyclin</keyword>
<accession>A0A317XPD6</accession>
<dbReference type="CDD" id="cd20512">
    <property type="entry name" value="CYCLIN_CLBs_yeast_rpt2"/>
    <property type="match status" value="1"/>
</dbReference>
<feature type="compositionally biased region" description="Low complexity" evidence="5">
    <location>
        <begin position="180"/>
        <end position="210"/>
    </location>
</feature>
<sequence>MSSNIASRRIPLRTRSTASSVTGTQAAKENAGLAGTTATSTMTTTAGARASRYADGAADAGPSKVVVATNGKAAGTAAGTTTSAVLGTRKRAALGDLTNANRTRVVGAEGIDGKGKAALKPTVKARTTVSTSRVASTSGTSTSATTTTTNGIGAARRIVRAQSAQEDATAVDRPVRVSRRIASSNSTSSIATTATTTTTTTSARVAGVTAPTAASTARRQIARTASGNSQTGLRRETSTGSVVSNGSGSGATSAKSKPHVAEVHDYEDKVEAPQAKRLKTEQAHQPAKDEGWEDLDAEDAEDPLMVAEYVNDIFEYMKELEIINMPNGDYMSLQKDINWDVRAILVDWLVDIHAKFRLLPETLYLAVNIIDRFLSRRTISLSKLQLVGVSAMFVACKYEEVLCPSIQNFYYLADGGYTDVEILQAERYMLKVLDFSLSYANPMNFLRRISKADNYDIQTRTVAKYFMEISLLDYRLMEHPPSLVAAAAVWLAREVLERGEWTPTLVHYSTYSEQELLGTAEIMLDYCLRPTAHPYFHKKYAHKKFMRASTYVIDWARTTFADAVVAEGDKSNLEVLRVDLYTRKHIDRPELSPLPSSSRANTPATELEHTQIDFGAADDAEAAARGKHADISRGS</sequence>
<dbReference type="InterPro" id="IPR039361">
    <property type="entry name" value="Cyclin"/>
</dbReference>